<protein>
    <submittedName>
        <fullName evidence="13">L-arabinose transport system ATP-binding protein</fullName>
    </submittedName>
</protein>
<keyword evidence="11" id="KW-0472">Membrane</keyword>
<dbReference type="InterPro" id="IPR027417">
    <property type="entry name" value="P-loop_NTPase"/>
</dbReference>
<dbReference type="Gene3D" id="3.40.50.300">
    <property type="entry name" value="P-loop containing nucleotide triphosphate hydrolases"/>
    <property type="match status" value="2"/>
</dbReference>
<evidence type="ECO:0000256" key="8">
    <source>
        <dbReference type="ARBA" id="ARBA00022741"/>
    </source>
</evidence>
<feature type="domain" description="ABC transporter" evidence="12">
    <location>
        <begin position="259"/>
        <end position="515"/>
    </location>
</feature>
<dbReference type="PROSITE" id="PS00211">
    <property type="entry name" value="ABC_TRANSPORTER_1"/>
    <property type="match status" value="1"/>
</dbReference>
<keyword evidence="3" id="KW-0813">Transport</keyword>
<sequence>MIFNPGGVINTAGFFPDGAMMAFLEFNNISKGYPGVQALSSVSFDVEKGAIHGLMGENGAGKSTLIRILSGDQAADQGSILIGGEEQRYGSTRDAFHAGVIVIHQELQLVPELTVAENLWLGRFPSKAGVIDSKTLIQTVRAKLDEIGIDVDPSAKVSALSIGARQMVEIAKAVMLDARVIALDEPTSSLSSRESEILFSLIDRLKAKGAVILYVSHRLDEIFRLCDSLTVLRDGKLAAHHPDIGETTREQIIAEMVGREITNIWGWRERPRGDIRLDVKTLSGSNLRNPISFSVRKGEILGFFGLIGAGRSEMARLLYGADHRHQGTVTIDGVTVSPGNPKAAINAGMVLCPEDRKFDGIIQGRSIEENVTISSRRHFSPFGILNPKKEASVADQFIAKLKVRTPSRKQDIINLSGGNQQKVILGRWLSEQGIKVLVIDEPTRGIDVGAKSEIYEILYELAAGGMAIVVISSELPEVMGISDRIIVMCQGRAAADVARADFDERRILTAALPDKNAAGTI</sequence>
<evidence type="ECO:0000256" key="4">
    <source>
        <dbReference type="ARBA" id="ARBA00022475"/>
    </source>
</evidence>
<dbReference type="SUPFAM" id="SSF52540">
    <property type="entry name" value="P-loop containing nucleoside triphosphate hydrolases"/>
    <property type="match status" value="2"/>
</dbReference>
<evidence type="ECO:0000256" key="10">
    <source>
        <dbReference type="ARBA" id="ARBA00022967"/>
    </source>
</evidence>
<dbReference type="GO" id="GO:0005524">
    <property type="term" value="F:ATP binding"/>
    <property type="evidence" value="ECO:0007669"/>
    <property type="project" value="UniProtKB-KW"/>
</dbReference>
<organism evidence="13 14">
    <name type="scientific">Rhizobium lusitanum</name>
    <dbReference type="NCBI Taxonomy" id="293958"/>
    <lineage>
        <taxon>Bacteria</taxon>
        <taxon>Pseudomonadati</taxon>
        <taxon>Pseudomonadota</taxon>
        <taxon>Alphaproteobacteria</taxon>
        <taxon>Hyphomicrobiales</taxon>
        <taxon>Rhizobiaceae</taxon>
        <taxon>Rhizobium/Agrobacterium group</taxon>
        <taxon>Rhizobium</taxon>
    </lineage>
</organism>
<evidence type="ECO:0000256" key="3">
    <source>
        <dbReference type="ARBA" id="ARBA00022448"/>
    </source>
</evidence>
<keyword evidence="5" id="KW-0997">Cell inner membrane</keyword>
<dbReference type="InterPro" id="IPR017871">
    <property type="entry name" value="ABC_transporter-like_CS"/>
</dbReference>
<dbReference type="SMART" id="SM00382">
    <property type="entry name" value="AAA"/>
    <property type="match status" value="2"/>
</dbReference>
<name>A0A1C3WR77_9HYPH</name>
<keyword evidence="10" id="KW-1278">Translocase</keyword>
<keyword evidence="4" id="KW-1003">Cell membrane</keyword>
<evidence type="ECO:0000256" key="6">
    <source>
        <dbReference type="ARBA" id="ARBA00022597"/>
    </source>
</evidence>
<dbReference type="PANTHER" id="PTHR43790">
    <property type="entry name" value="CARBOHYDRATE TRANSPORT ATP-BINDING PROTEIN MG119-RELATED"/>
    <property type="match status" value="1"/>
</dbReference>
<dbReference type="CDD" id="cd03216">
    <property type="entry name" value="ABC_Carb_Monos_I"/>
    <property type="match status" value="1"/>
</dbReference>
<accession>A0A1C3WR77</accession>
<comment type="similarity">
    <text evidence="2">Belongs to the ABC transporter superfamily.</text>
</comment>
<evidence type="ECO:0000256" key="7">
    <source>
        <dbReference type="ARBA" id="ARBA00022737"/>
    </source>
</evidence>
<evidence type="ECO:0000256" key="1">
    <source>
        <dbReference type="ARBA" id="ARBA00004202"/>
    </source>
</evidence>
<comment type="subcellular location">
    <subcellularLocation>
        <location evidence="1">Cell membrane</location>
        <topology evidence="1">Peripheral membrane protein</topology>
    </subcellularLocation>
</comment>
<feature type="domain" description="ABC transporter" evidence="12">
    <location>
        <begin position="24"/>
        <end position="259"/>
    </location>
</feature>
<dbReference type="CDD" id="cd03215">
    <property type="entry name" value="ABC_Carb_Monos_II"/>
    <property type="match status" value="1"/>
</dbReference>
<dbReference type="Proteomes" id="UP000199205">
    <property type="component" value="Unassembled WGS sequence"/>
</dbReference>
<evidence type="ECO:0000313" key="13">
    <source>
        <dbReference type="EMBL" id="SCB42470.1"/>
    </source>
</evidence>
<dbReference type="EMBL" id="FMAF01000015">
    <property type="protein sequence ID" value="SCB42470.1"/>
    <property type="molecule type" value="Genomic_DNA"/>
</dbReference>
<keyword evidence="6" id="KW-0762">Sugar transport</keyword>
<evidence type="ECO:0000256" key="5">
    <source>
        <dbReference type="ARBA" id="ARBA00022519"/>
    </source>
</evidence>
<keyword evidence="7" id="KW-0677">Repeat</keyword>
<dbReference type="PANTHER" id="PTHR43790:SF6">
    <property type="entry name" value="ARABINOSE IMPORT ATP-BINDING PROTEIN ARAG"/>
    <property type="match status" value="1"/>
</dbReference>
<dbReference type="PROSITE" id="PS50893">
    <property type="entry name" value="ABC_TRANSPORTER_2"/>
    <property type="match status" value="2"/>
</dbReference>
<keyword evidence="9 13" id="KW-0067">ATP-binding</keyword>
<proteinExistence type="inferred from homology"/>
<dbReference type="FunFam" id="3.40.50.300:FF:000127">
    <property type="entry name" value="Ribose import ATP-binding protein RbsA"/>
    <property type="match status" value="1"/>
</dbReference>
<dbReference type="AlphaFoldDB" id="A0A1C3WR77"/>
<dbReference type="Pfam" id="PF00005">
    <property type="entry name" value="ABC_tran"/>
    <property type="match status" value="2"/>
</dbReference>
<dbReference type="GO" id="GO:0005886">
    <property type="term" value="C:plasma membrane"/>
    <property type="evidence" value="ECO:0007669"/>
    <property type="project" value="UniProtKB-SubCell"/>
</dbReference>
<dbReference type="InterPro" id="IPR003439">
    <property type="entry name" value="ABC_transporter-like_ATP-bd"/>
</dbReference>
<evidence type="ECO:0000256" key="11">
    <source>
        <dbReference type="ARBA" id="ARBA00023136"/>
    </source>
</evidence>
<keyword evidence="8" id="KW-0547">Nucleotide-binding</keyword>
<evidence type="ECO:0000256" key="9">
    <source>
        <dbReference type="ARBA" id="ARBA00022840"/>
    </source>
</evidence>
<dbReference type="NCBIfam" id="NF008442">
    <property type="entry name" value="PRK11288.1"/>
    <property type="match status" value="1"/>
</dbReference>
<evidence type="ECO:0000313" key="14">
    <source>
        <dbReference type="Proteomes" id="UP000199205"/>
    </source>
</evidence>
<dbReference type="InterPro" id="IPR003593">
    <property type="entry name" value="AAA+_ATPase"/>
</dbReference>
<dbReference type="InterPro" id="IPR050107">
    <property type="entry name" value="ABC_carbohydrate_import_ATPase"/>
</dbReference>
<reference evidence="14" key="1">
    <citation type="submission" date="2016-08" db="EMBL/GenBank/DDBJ databases">
        <authorList>
            <person name="Varghese N."/>
            <person name="Submissions Spin"/>
        </authorList>
    </citation>
    <scope>NUCLEOTIDE SEQUENCE [LARGE SCALE GENOMIC DNA]</scope>
    <source>
        <strain evidence="14">P1-7</strain>
    </source>
</reference>
<dbReference type="GO" id="GO:0016887">
    <property type="term" value="F:ATP hydrolysis activity"/>
    <property type="evidence" value="ECO:0007669"/>
    <property type="project" value="InterPro"/>
</dbReference>
<evidence type="ECO:0000259" key="12">
    <source>
        <dbReference type="PROSITE" id="PS50893"/>
    </source>
</evidence>
<gene>
    <name evidence="13" type="ORF">GA0061101_115120</name>
</gene>
<evidence type="ECO:0000256" key="2">
    <source>
        <dbReference type="ARBA" id="ARBA00005417"/>
    </source>
</evidence>